<sequence length="515" mass="58317">MSGSFQQGGYDHERSMAAKQQLGHDWMMIREQGFVPDLAGGPPVYDSGGMFINLPWRKPENVLDFNCSLPHQKLPQLDELHLINPQLNKASASAPSSQLQGFPFISPAQGLSLSLSSSLRDFEAHKSHLHGQEISNYGLETVGTNYNQLHFHPPSRLPDHGNIQPYLRAAQELLQEFCCVWRGPQFMDNLKLKKNQDQTNPNSGSHIALGSASSKDHHRPLSPSQRAEYQRRKIKLLSLLDEVDARYLRYCEQMQGVVSTLDSVVGEGAAAPYTGLARKAMSRHFRWMKDAIVGELRVSCEALGERDSRVGLTKGDTPRLKILEQKYRQQKALEHMGMLDPQSWRPQRGLPERSVNILRAWLFDHFLHPYPSEADKHLLSRQTGLSKNQVSNWFINARVRLWKPMVEEMYQQEFQEVPPPQASETSEPKSDDNNLATSAEKNDPSENYTIINNIIRQGKQVVPAEYRCFTADPETEFGLVGGDGNHEVSLTLGLRRSENVPRMSQLSITDHFEAY</sequence>
<evidence type="ECO:0000256" key="5">
    <source>
        <dbReference type="ARBA" id="ARBA00023155"/>
    </source>
</evidence>
<evidence type="ECO:0000256" key="3">
    <source>
        <dbReference type="ARBA" id="ARBA00023015"/>
    </source>
</evidence>
<dbReference type="GO" id="GO:0005634">
    <property type="term" value="C:nucleus"/>
    <property type="evidence" value="ECO:0007669"/>
    <property type="project" value="UniProtKB-SubCell"/>
</dbReference>
<reference evidence="11" key="1">
    <citation type="submission" date="2020-07" db="EMBL/GenBank/DDBJ databases">
        <title>Ethylene signaling mediates host invasion by parasitic plants.</title>
        <authorList>
            <person name="Yoshida S."/>
        </authorList>
    </citation>
    <scope>NUCLEOTIDE SEQUENCE</scope>
    <source>
        <strain evidence="11">Okayama</strain>
    </source>
</reference>
<organism evidence="11 12">
    <name type="scientific">Phtheirospermum japonicum</name>
    <dbReference type="NCBI Taxonomy" id="374723"/>
    <lineage>
        <taxon>Eukaryota</taxon>
        <taxon>Viridiplantae</taxon>
        <taxon>Streptophyta</taxon>
        <taxon>Embryophyta</taxon>
        <taxon>Tracheophyta</taxon>
        <taxon>Spermatophyta</taxon>
        <taxon>Magnoliopsida</taxon>
        <taxon>eudicotyledons</taxon>
        <taxon>Gunneridae</taxon>
        <taxon>Pentapetalae</taxon>
        <taxon>asterids</taxon>
        <taxon>lamiids</taxon>
        <taxon>Lamiales</taxon>
        <taxon>Orobanchaceae</taxon>
        <taxon>Orobanchaceae incertae sedis</taxon>
        <taxon>Phtheirospermum</taxon>
    </lineage>
</organism>
<dbReference type="Pfam" id="PF07526">
    <property type="entry name" value="POX"/>
    <property type="match status" value="1"/>
</dbReference>
<keyword evidence="4 8" id="KW-0238">DNA-binding</keyword>
<keyword evidence="3" id="KW-0805">Transcription regulation</keyword>
<comment type="similarity">
    <text evidence="2">Belongs to the TALE/BELL homeobox family.</text>
</comment>
<evidence type="ECO:0000256" key="4">
    <source>
        <dbReference type="ARBA" id="ARBA00023125"/>
    </source>
</evidence>
<dbReference type="SMART" id="SM00574">
    <property type="entry name" value="POX"/>
    <property type="match status" value="1"/>
</dbReference>
<evidence type="ECO:0000256" key="1">
    <source>
        <dbReference type="ARBA" id="ARBA00004123"/>
    </source>
</evidence>
<evidence type="ECO:0000256" key="9">
    <source>
        <dbReference type="SAM" id="MobiDB-lite"/>
    </source>
</evidence>
<feature type="region of interest" description="Disordered" evidence="9">
    <location>
        <begin position="415"/>
        <end position="444"/>
    </location>
</feature>
<evidence type="ECO:0000259" key="10">
    <source>
        <dbReference type="PROSITE" id="PS50071"/>
    </source>
</evidence>
<dbReference type="CDD" id="cd00086">
    <property type="entry name" value="homeodomain"/>
    <property type="match status" value="1"/>
</dbReference>
<feature type="domain" description="Homeobox" evidence="10">
    <location>
        <begin position="341"/>
        <end position="404"/>
    </location>
</feature>
<keyword evidence="12" id="KW-1185">Reference proteome</keyword>
<accession>A0A830D4B6</accession>
<dbReference type="SMART" id="SM00389">
    <property type="entry name" value="HOX"/>
    <property type="match status" value="1"/>
</dbReference>
<dbReference type="Pfam" id="PF05920">
    <property type="entry name" value="Homeobox_KN"/>
    <property type="match status" value="1"/>
</dbReference>
<dbReference type="InterPro" id="IPR050224">
    <property type="entry name" value="TALE_homeobox"/>
</dbReference>
<dbReference type="InterPro" id="IPR006563">
    <property type="entry name" value="POX_dom"/>
</dbReference>
<evidence type="ECO:0000256" key="8">
    <source>
        <dbReference type="PROSITE-ProRule" id="PRU00108"/>
    </source>
</evidence>
<dbReference type="InterPro" id="IPR008422">
    <property type="entry name" value="KN_HD"/>
</dbReference>
<feature type="region of interest" description="Disordered" evidence="9">
    <location>
        <begin position="194"/>
        <end position="227"/>
    </location>
</feature>
<name>A0A830D4B6_9LAMI</name>
<dbReference type="OrthoDB" id="10056939at2759"/>
<dbReference type="GO" id="GO:0003677">
    <property type="term" value="F:DNA binding"/>
    <property type="evidence" value="ECO:0007669"/>
    <property type="project" value="UniProtKB-UniRule"/>
</dbReference>
<dbReference type="GO" id="GO:0006355">
    <property type="term" value="P:regulation of DNA-templated transcription"/>
    <property type="evidence" value="ECO:0007669"/>
    <property type="project" value="InterPro"/>
</dbReference>
<gene>
    <name evidence="11" type="ORF">PHJA_002795700</name>
</gene>
<dbReference type="InterPro" id="IPR001356">
    <property type="entry name" value="HD"/>
</dbReference>
<dbReference type="FunFam" id="1.10.10.60:FF:000083">
    <property type="entry name" value="BEL1-like homeodomain protein 4"/>
    <property type="match status" value="1"/>
</dbReference>
<keyword evidence="5 8" id="KW-0371">Homeobox</keyword>
<feature type="DNA-binding region" description="Homeobox" evidence="8">
    <location>
        <begin position="343"/>
        <end position="405"/>
    </location>
</feature>
<dbReference type="PROSITE" id="PS50071">
    <property type="entry name" value="HOMEOBOX_2"/>
    <property type="match status" value="1"/>
</dbReference>
<feature type="compositionally biased region" description="Polar residues" evidence="9">
    <location>
        <begin position="433"/>
        <end position="444"/>
    </location>
</feature>
<dbReference type="Gene3D" id="1.10.10.60">
    <property type="entry name" value="Homeodomain-like"/>
    <property type="match status" value="1"/>
</dbReference>
<evidence type="ECO:0000313" key="12">
    <source>
        <dbReference type="Proteomes" id="UP000653305"/>
    </source>
</evidence>
<evidence type="ECO:0000313" key="11">
    <source>
        <dbReference type="EMBL" id="GFQ06517.1"/>
    </source>
</evidence>
<protein>
    <submittedName>
        <fullName evidence="11">Bel1-like homeodomain protein 2</fullName>
    </submittedName>
</protein>
<comment type="caution">
    <text evidence="11">The sequence shown here is derived from an EMBL/GenBank/DDBJ whole genome shotgun (WGS) entry which is preliminary data.</text>
</comment>
<dbReference type="SUPFAM" id="SSF46689">
    <property type="entry name" value="Homeodomain-like"/>
    <property type="match status" value="1"/>
</dbReference>
<keyword evidence="6" id="KW-0804">Transcription</keyword>
<comment type="subcellular location">
    <subcellularLocation>
        <location evidence="1 8">Nucleus</location>
    </subcellularLocation>
</comment>
<dbReference type="EMBL" id="BMAC01001255">
    <property type="protein sequence ID" value="GFQ06517.1"/>
    <property type="molecule type" value="Genomic_DNA"/>
</dbReference>
<evidence type="ECO:0000256" key="6">
    <source>
        <dbReference type="ARBA" id="ARBA00023163"/>
    </source>
</evidence>
<evidence type="ECO:0000256" key="7">
    <source>
        <dbReference type="ARBA" id="ARBA00023242"/>
    </source>
</evidence>
<dbReference type="InterPro" id="IPR009057">
    <property type="entry name" value="Homeodomain-like_sf"/>
</dbReference>
<proteinExistence type="inferred from homology"/>
<dbReference type="Proteomes" id="UP000653305">
    <property type="component" value="Unassembled WGS sequence"/>
</dbReference>
<evidence type="ECO:0000256" key="2">
    <source>
        <dbReference type="ARBA" id="ARBA00006454"/>
    </source>
</evidence>
<keyword evidence="7 8" id="KW-0539">Nucleus</keyword>
<dbReference type="AlphaFoldDB" id="A0A830D4B6"/>
<dbReference type="PANTHER" id="PTHR11850">
    <property type="entry name" value="HOMEOBOX PROTEIN TRANSCRIPTION FACTORS"/>
    <property type="match status" value="1"/>
</dbReference>